<proteinExistence type="predicted"/>
<feature type="region of interest" description="Disordered" evidence="5">
    <location>
        <begin position="291"/>
        <end position="347"/>
    </location>
</feature>
<evidence type="ECO:0000256" key="4">
    <source>
        <dbReference type="ARBA" id="ARBA00023242"/>
    </source>
</evidence>
<dbReference type="GO" id="GO:0008270">
    <property type="term" value="F:zinc ion binding"/>
    <property type="evidence" value="ECO:0007669"/>
    <property type="project" value="InterPro"/>
</dbReference>
<dbReference type="Pfam" id="PF00172">
    <property type="entry name" value="Zn_clus"/>
    <property type="match status" value="1"/>
</dbReference>
<dbReference type="InterPro" id="IPR050675">
    <property type="entry name" value="OAF3"/>
</dbReference>
<keyword evidence="1" id="KW-0805">Transcription regulation</keyword>
<feature type="compositionally biased region" description="Basic and acidic residues" evidence="5">
    <location>
        <begin position="87"/>
        <end position="103"/>
    </location>
</feature>
<organism evidence="7 8">
    <name type="scientific">Meripilus lineatus</name>
    <dbReference type="NCBI Taxonomy" id="2056292"/>
    <lineage>
        <taxon>Eukaryota</taxon>
        <taxon>Fungi</taxon>
        <taxon>Dikarya</taxon>
        <taxon>Basidiomycota</taxon>
        <taxon>Agaricomycotina</taxon>
        <taxon>Agaricomycetes</taxon>
        <taxon>Polyporales</taxon>
        <taxon>Meripilaceae</taxon>
        <taxon>Meripilus</taxon>
    </lineage>
</organism>
<evidence type="ECO:0000313" key="7">
    <source>
        <dbReference type="EMBL" id="KAJ3488988.1"/>
    </source>
</evidence>
<keyword evidence="2" id="KW-0238">DNA-binding</keyword>
<dbReference type="AlphaFoldDB" id="A0AAD5VAP9"/>
<feature type="compositionally biased region" description="Polar residues" evidence="5">
    <location>
        <begin position="1"/>
        <end position="13"/>
    </location>
</feature>
<reference evidence="7" key="1">
    <citation type="submission" date="2022-07" db="EMBL/GenBank/DDBJ databases">
        <title>Genome Sequence of Physisporinus lineatus.</title>
        <authorList>
            <person name="Buettner E."/>
        </authorList>
    </citation>
    <scope>NUCLEOTIDE SEQUENCE</scope>
    <source>
        <strain evidence="7">VT162</strain>
    </source>
</reference>
<evidence type="ECO:0000313" key="8">
    <source>
        <dbReference type="Proteomes" id="UP001212997"/>
    </source>
</evidence>
<dbReference type="GO" id="GO:0000981">
    <property type="term" value="F:DNA-binding transcription factor activity, RNA polymerase II-specific"/>
    <property type="evidence" value="ECO:0007669"/>
    <property type="project" value="InterPro"/>
</dbReference>
<dbReference type="Proteomes" id="UP001212997">
    <property type="component" value="Unassembled WGS sequence"/>
</dbReference>
<feature type="compositionally biased region" description="Low complexity" evidence="5">
    <location>
        <begin position="335"/>
        <end position="346"/>
    </location>
</feature>
<accession>A0AAD5VAP9</accession>
<keyword evidence="4" id="KW-0539">Nucleus</keyword>
<keyword evidence="8" id="KW-1185">Reference proteome</keyword>
<comment type="caution">
    <text evidence="7">The sequence shown here is derived from an EMBL/GenBank/DDBJ whole genome shotgun (WGS) entry which is preliminary data.</text>
</comment>
<dbReference type="PROSITE" id="PS50048">
    <property type="entry name" value="ZN2_CY6_FUNGAL_2"/>
    <property type="match status" value="1"/>
</dbReference>
<name>A0AAD5VAP9_9APHY</name>
<sequence>MRVTKSNSPNPYLSDTPDYGVQATPRVPSSHFRRTSSGFRPDTSSRDFRIPPPPHHHPSPRMDRGASRTIRDDRRSVSGSESSSDDNEYRSSNHRYTQDTRSPWRERFAADGVSYRNQTTQSYFSQPHSYPLNPAFGLPRHPSQTWFHPSPGTGDHGMPPAVPHEFRALQRGLELQGDRNRVSGFLSNDHRALQDGMRGMAAAQAYYPYPHPDYVRVSAPIETLQQRPGFPTASQRVPARLRTSQACEKCRKRKVKCTGDRPTCGRCAVRGFICEYAISEKDEKYKAVMLRGPDKARHQRRTKSCASQGLGSTKSTDGADTSVEVGSQSDRRPSDSSLSSESSNDVDMGHFQHEESRYMAYPYPPGYLGYPSIRGLGSIDQSSPYRRLSVKDLLNPRPPTPLNAFYSDGSLSSRGVYASHTHLGESGIPGSPCERMVVEFPSTSPKITQDRLPVMVASEALGSPCGGRTCFASGSGSPPGRTRGDRSLSPTSSSAHGSIGTMKQGLKVLGGPTTREKEARNLVPDGDFSTMRERDRLESDSSMSSHDPSPVSEVSE</sequence>
<protein>
    <recommendedName>
        <fullName evidence="6">Zn(2)-C6 fungal-type domain-containing protein</fullName>
    </recommendedName>
</protein>
<dbReference type="PANTHER" id="PTHR31069">
    <property type="entry name" value="OLEATE-ACTIVATED TRANSCRIPTION FACTOR 1-RELATED"/>
    <property type="match status" value="1"/>
</dbReference>
<evidence type="ECO:0000259" key="6">
    <source>
        <dbReference type="PROSITE" id="PS50048"/>
    </source>
</evidence>
<dbReference type="EMBL" id="JANAWD010000055">
    <property type="protein sequence ID" value="KAJ3488988.1"/>
    <property type="molecule type" value="Genomic_DNA"/>
</dbReference>
<evidence type="ECO:0000256" key="2">
    <source>
        <dbReference type="ARBA" id="ARBA00023125"/>
    </source>
</evidence>
<keyword evidence="3" id="KW-0804">Transcription</keyword>
<dbReference type="CDD" id="cd00067">
    <property type="entry name" value="GAL4"/>
    <property type="match status" value="1"/>
</dbReference>
<dbReference type="Gene3D" id="4.10.240.10">
    <property type="entry name" value="Zn(2)-C6 fungal-type DNA-binding domain"/>
    <property type="match status" value="1"/>
</dbReference>
<dbReference type="PRINTS" id="PR00755">
    <property type="entry name" value="AFLATOXINBRP"/>
</dbReference>
<dbReference type="InterPro" id="IPR001138">
    <property type="entry name" value="Zn2Cys6_DnaBD"/>
</dbReference>
<dbReference type="GO" id="GO:0003677">
    <property type="term" value="F:DNA binding"/>
    <property type="evidence" value="ECO:0007669"/>
    <property type="project" value="UniProtKB-KW"/>
</dbReference>
<evidence type="ECO:0000256" key="1">
    <source>
        <dbReference type="ARBA" id="ARBA00023015"/>
    </source>
</evidence>
<feature type="compositionally biased region" description="Basic and acidic residues" evidence="5">
    <location>
        <begin position="530"/>
        <end position="539"/>
    </location>
</feature>
<dbReference type="PROSITE" id="PS00463">
    <property type="entry name" value="ZN2_CY6_FUNGAL_1"/>
    <property type="match status" value="1"/>
</dbReference>
<feature type="compositionally biased region" description="Low complexity" evidence="5">
    <location>
        <begin position="540"/>
        <end position="556"/>
    </location>
</feature>
<feature type="compositionally biased region" description="Basic and acidic residues" evidence="5">
    <location>
        <begin position="60"/>
        <end position="76"/>
    </location>
</feature>
<feature type="compositionally biased region" description="Polar residues" evidence="5">
    <location>
        <begin position="304"/>
        <end position="319"/>
    </location>
</feature>
<evidence type="ECO:0000256" key="5">
    <source>
        <dbReference type="SAM" id="MobiDB-lite"/>
    </source>
</evidence>
<dbReference type="InterPro" id="IPR036864">
    <property type="entry name" value="Zn2-C6_fun-type_DNA-bd_sf"/>
</dbReference>
<dbReference type="PANTHER" id="PTHR31069:SF32">
    <property type="entry name" value="ARGININE METABOLISM REGULATION PROTEIN II"/>
    <property type="match status" value="1"/>
</dbReference>
<gene>
    <name evidence="7" type="ORF">NLI96_g2441</name>
</gene>
<dbReference type="SUPFAM" id="SSF57701">
    <property type="entry name" value="Zn2/Cys6 DNA-binding domain"/>
    <property type="match status" value="1"/>
</dbReference>
<feature type="region of interest" description="Disordered" evidence="5">
    <location>
        <begin position="467"/>
        <end position="556"/>
    </location>
</feature>
<dbReference type="SMART" id="SM00066">
    <property type="entry name" value="GAL4"/>
    <property type="match status" value="1"/>
</dbReference>
<feature type="domain" description="Zn(2)-C6 fungal-type" evidence="6">
    <location>
        <begin position="246"/>
        <end position="276"/>
    </location>
</feature>
<evidence type="ECO:0000256" key="3">
    <source>
        <dbReference type="ARBA" id="ARBA00023163"/>
    </source>
</evidence>
<feature type="region of interest" description="Disordered" evidence="5">
    <location>
        <begin position="1"/>
        <end position="103"/>
    </location>
</feature>